<proteinExistence type="predicted"/>
<evidence type="ECO:0000256" key="1">
    <source>
        <dbReference type="ARBA" id="ARBA00022741"/>
    </source>
</evidence>
<dbReference type="PANTHER" id="PTHR43309">
    <property type="entry name" value="5-OXOPROLINASE SUBUNIT C"/>
    <property type="match status" value="1"/>
</dbReference>
<evidence type="ECO:0000256" key="2">
    <source>
        <dbReference type="ARBA" id="ARBA00022801"/>
    </source>
</evidence>
<dbReference type="SMART" id="SM00797">
    <property type="entry name" value="AHS2"/>
    <property type="match status" value="1"/>
</dbReference>
<sequence length="336" mass="36666">MSMYVLKPGLLTTVQDIGRYGYQKLGVVVGGAMDKLALRMINILIGNDEDAAVLELTQQGPEIRFDAEALIALGGADLSASIDEEPVRLWRPVLVKAGSILRFGKPLLGNYGYLAVAGGVAVPKVMQSRATYLRAGIGGLQGRALKSGDELQVGEYNETNRAILSELLLHNSNAAFTEASWSPDPELLPDYEESPVLRAMRGTEYDLFSENSQGYIWKDKFNVTVHSDRMGFRLQGTVLALEQEAELLSTAVNYGAVQVPAGGNPIILMADAQTTGGYPRIAQIISADLPKLAQVQPNKAIRFTEVSLEEAQLLYFKQEQDIKALKQAIHFKQQQA</sequence>
<keyword evidence="3" id="KW-0067">ATP-binding</keyword>
<evidence type="ECO:0000256" key="3">
    <source>
        <dbReference type="ARBA" id="ARBA00022840"/>
    </source>
</evidence>
<gene>
    <name evidence="5" type="ORF">ACFQ2O_08090</name>
</gene>
<dbReference type="InterPro" id="IPR003778">
    <property type="entry name" value="CT_A_B"/>
</dbReference>
<protein>
    <submittedName>
        <fullName evidence="5">Biotin-dependent carboxyltransferase family protein</fullName>
    </submittedName>
</protein>
<reference evidence="6" key="1">
    <citation type="journal article" date="2019" name="Int. J. Syst. Evol. Microbiol.">
        <title>The Global Catalogue of Microorganisms (GCM) 10K type strain sequencing project: providing services to taxonomists for standard genome sequencing and annotation.</title>
        <authorList>
            <consortium name="The Broad Institute Genomics Platform"/>
            <consortium name="The Broad Institute Genome Sequencing Center for Infectious Disease"/>
            <person name="Wu L."/>
            <person name="Ma J."/>
        </authorList>
    </citation>
    <scope>NUCLEOTIDE SEQUENCE [LARGE SCALE GENOMIC DNA]</scope>
    <source>
        <strain evidence="6">JCM 31319</strain>
    </source>
</reference>
<evidence type="ECO:0000259" key="4">
    <source>
        <dbReference type="SMART" id="SM00797"/>
    </source>
</evidence>
<dbReference type="RefSeq" id="WP_377525394.1">
    <property type="nucleotide sequence ID" value="NZ_JBHTLD010000054.1"/>
</dbReference>
<dbReference type="NCBIfam" id="TIGR00724">
    <property type="entry name" value="urea_amlyse_rel"/>
    <property type="match status" value="1"/>
</dbReference>
<keyword evidence="1" id="KW-0547">Nucleotide-binding</keyword>
<keyword evidence="2" id="KW-0378">Hydrolase</keyword>
<dbReference type="Pfam" id="PF02626">
    <property type="entry name" value="CT_A_B"/>
    <property type="match status" value="1"/>
</dbReference>
<dbReference type="EMBL" id="JBHTLD010000054">
    <property type="protein sequence ID" value="MFD1186158.1"/>
    <property type="molecule type" value="Genomic_DNA"/>
</dbReference>
<dbReference type="Gene3D" id="2.40.100.10">
    <property type="entry name" value="Cyclophilin-like"/>
    <property type="match status" value="1"/>
</dbReference>
<feature type="domain" description="Carboxyltransferase" evidence="4">
    <location>
        <begin position="24"/>
        <end position="321"/>
    </location>
</feature>
<comment type="caution">
    <text evidence="5">The sequence shown here is derived from an EMBL/GenBank/DDBJ whole genome shotgun (WGS) entry which is preliminary data.</text>
</comment>
<evidence type="ECO:0000313" key="5">
    <source>
        <dbReference type="EMBL" id="MFD1186158.1"/>
    </source>
</evidence>
<organism evidence="5 6">
    <name type="scientific">Pontibacter rugosus</name>
    <dbReference type="NCBI Taxonomy" id="1745966"/>
    <lineage>
        <taxon>Bacteria</taxon>
        <taxon>Pseudomonadati</taxon>
        <taxon>Bacteroidota</taxon>
        <taxon>Cytophagia</taxon>
        <taxon>Cytophagales</taxon>
        <taxon>Hymenobacteraceae</taxon>
        <taxon>Pontibacter</taxon>
    </lineage>
</organism>
<keyword evidence="6" id="KW-1185">Reference proteome</keyword>
<dbReference type="InterPro" id="IPR029000">
    <property type="entry name" value="Cyclophilin-like_dom_sf"/>
</dbReference>
<dbReference type="SUPFAM" id="SSF50891">
    <property type="entry name" value="Cyclophilin-like"/>
    <property type="match status" value="1"/>
</dbReference>
<accession>A0ABW3SNH0</accession>
<dbReference type="Proteomes" id="UP001597094">
    <property type="component" value="Unassembled WGS sequence"/>
</dbReference>
<evidence type="ECO:0000313" key="6">
    <source>
        <dbReference type="Proteomes" id="UP001597094"/>
    </source>
</evidence>
<dbReference type="PANTHER" id="PTHR43309:SF5">
    <property type="entry name" value="5-OXOPROLINASE SUBUNIT C"/>
    <property type="match status" value="1"/>
</dbReference>
<name>A0ABW3SNH0_9BACT</name>
<dbReference type="InterPro" id="IPR052708">
    <property type="entry name" value="PxpC"/>
</dbReference>